<evidence type="ECO:0000313" key="3">
    <source>
        <dbReference type="EMBL" id="MFC0862217.1"/>
    </source>
</evidence>
<keyword evidence="3" id="KW-0067">ATP-binding</keyword>
<dbReference type="SUPFAM" id="SSF55874">
    <property type="entry name" value="ATPase domain of HSP90 chaperone/DNA topoisomerase II/histidine kinase"/>
    <property type="match status" value="1"/>
</dbReference>
<feature type="domain" description="Helicase C-terminal" evidence="2">
    <location>
        <begin position="1428"/>
        <end position="1572"/>
    </location>
</feature>
<keyword evidence="3" id="KW-0547">Nucleotide-binding</keyword>
<dbReference type="RefSeq" id="WP_394300428.1">
    <property type="nucleotide sequence ID" value="NZ_JBHMQT010000011.1"/>
</dbReference>
<dbReference type="GO" id="GO:0016787">
    <property type="term" value="F:hydrolase activity"/>
    <property type="evidence" value="ECO:0007669"/>
    <property type="project" value="UniProtKB-KW"/>
</dbReference>
<evidence type="ECO:0000259" key="1">
    <source>
        <dbReference type="PROSITE" id="PS51192"/>
    </source>
</evidence>
<dbReference type="InterPro" id="IPR001650">
    <property type="entry name" value="Helicase_C-like"/>
</dbReference>
<keyword evidence="3" id="KW-0378">Hydrolase</keyword>
<dbReference type="Proteomes" id="UP001589870">
    <property type="component" value="Unassembled WGS sequence"/>
</dbReference>
<reference evidence="3 4" key="1">
    <citation type="submission" date="2024-09" db="EMBL/GenBank/DDBJ databases">
        <authorList>
            <person name="Sun Q."/>
            <person name="Mori K."/>
        </authorList>
    </citation>
    <scope>NUCLEOTIDE SEQUENCE [LARGE SCALE GENOMIC DNA]</scope>
    <source>
        <strain evidence="3 4">TBRC 1851</strain>
    </source>
</reference>
<comment type="caution">
    <text evidence="3">The sequence shown here is derived from an EMBL/GenBank/DDBJ whole genome shotgun (WGS) entry which is preliminary data.</text>
</comment>
<feature type="domain" description="Helicase ATP-binding" evidence="1">
    <location>
        <begin position="1186"/>
        <end position="1359"/>
    </location>
</feature>
<dbReference type="SUPFAM" id="SSF52540">
    <property type="entry name" value="P-loop containing nucleoside triphosphate hydrolases"/>
    <property type="match status" value="1"/>
</dbReference>
<dbReference type="NCBIfam" id="NF047352">
    <property type="entry name" value="P_loop_sacsin"/>
    <property type="match status" value="1"/>
</dbReference>
<dbReference type="Pfam" id="PF04851">
    <property type="entry name" value="ResIII"/>
    <property type="match status" value="1"/>
</dbReference>
<evidence type="ECO:0000259" key="2">
    <source>
        <dbReference type="PROSITE" id="PS51194"/>
    </source>
</evidence>
<keyword evidence="4" id="KW-1185">Reference proteome</keyword>
<evidence type="ECO:0000313" key="4">
    <source>
        <dbReference type="Proteomes" id="UP001589870"/>
    </source>
</evidence>
<dbReference type="InterPro" id="IPR050742">
    <property type="entry name" value="Helicase_Restrict-Modif_Enz"/>
</dbReference>
<dbReference type="Gene3D" id="3.40.50.300">
    <property type="entry name" value="P-loop containing nucleotide triphosphate hydrolases"/>
    <property type="match status" value="2"/>
</dbReference>
<dbReference type="EC" id="3.6.4.-" evidence="3"/>
<dbReference type="SMART" id="SM00490">
    <property type="entry name" value="HELICc"/>
    <property type="match status" value="1"/>
</dbReference>
<name>A0ABV6U175_9ACTN</name>
<dbReference type="SMART" id="SM00487">
    <property type="entry name" value="DEXDc"/>
    <property type="match status" value="1"/>
</dbReference>
<dbReference type="Gene3D" id="3.30.565.10">
    <property type="entry name" value="Histidine kinase-like ATPase, C-terminal domain"/>
    <property type="match status" value="1"/>
</dbReference>
<dbReference type="GO" id="GO:0004386">
    <property type="term" value="F:helicase activity"/>
    <property type="evidence" value="ECO:0007669"/>
    <property type="project" value="UniProtKB-KW"/>
</dbReference>
<dbReference type="Pfam" id="PF00271">
    <property type="entry name" value="Helicase_C"/>
    <property type="match status" value="1"/>
</dbReference>
<proteinExistence type="predicted"/>
<dbReference type="InterPro" id="IPR036890">
    <property type="entry name" value="HATPase_C_sf"/>
</dbReference>
<dbReference type="EMBL" id="JBHMQT010000011">
    <property type="protein sequence ID" value="MFC0862217.1"/>
    <property type="molecule type" value="Genomic_DNA"/>
</dbReference>
<dbReference type="PANTHER" id="PTHR47396">
    <property type="entry name" value="TYPE I RESTRICTION ENZYME ECOKI R PROTEIN"/>
    <property type="match status" value="1"/>
</dbReference>
<gene>
    <name evidence="3" type="ORF">ACFHYQ_07900</name>
</gene>
<dbReference type="PROSITE" id="PS51192">
    <property type="entry name" value="HELICASE_ATP_BIND_1"/>
    <property type="match status" value="1"/>
</dbReference>
<accession>A0ABV6U175</accession>
<keyword evidence="3" id="KW-0347">Helicase</keyword>
<dbReference type="InterPro" id="IPR006935">
    <property type="entry name" value="Helicase/UvrB_N"/>
</dbReference>
<organism evidence="3 4">
    <name type="scientific">Sphaerimonospora cavernae</name>
    <dbReference type="NCBI Taxonomy" id="1740611"/>
    <lineage>
        <taxon>Bacteria</taxon>
        <taxon>Bacillati</taxon>
        <taxon>Actinomycetota</taxon>
        <taxon>Actinomycetes</taxon>
        <taxon>Streptosporangiales</taxon>
        <taxon>Streptosporangiaceae</taxon>
        <taxon>Sphaerimonospora</taxon>
    </lineage>
</organism>
<dbReference type="PROSITE" id="PS51194">
    <property type="entry name" value="HELICASE_CTER"/>
    <property type="match status" value="1"/>
</dbReference>
<dbReference type="InterPro" id="IPR027417">
    <property type="entry name" value="P-loop_NTPase"/>
</dbReference>
<protein>
    <submittedName>
        <fullName evidence="3">DEAD/DEAH box helicase</fullName>
        <ecNumber evidence="3">3.6.4.-</ecNumber>
    </submittedName>
</protein>
<dbReference type="PANTHER" id="PTHR47396:SF1">
    <property type="entry name" value="ATP-DEPENDENT HELICASE IRC3-RELATED"/>
    <property type="match status" value="1"/>
</dbReference>
<sequence>MAAQQDWLPDLRLAQEVKEQFDRAIGSYREDPNLISEHANHEESIRVGGYANRTLLELVQNAADAMSGGSADHFGAGRVEIILDMRSATLYCANAGRPFSKSGLTAITHAHLSGKRGDEIGRFGLGFKSVLAVTDAPQVFSRSVSFEFNSAEARAAIAGVGAPVKRLPVLRTATLIDAERAFAEDPVLAELAEWAVTIVKLPQASNLTRLKQEIHTFRSEFLLFVTDVREVRLWVIGTEDESFSTRHVSRYLNGNRFRIEGPDGSGDEWIVGNRMHSPSQQARAEVGEAVSRDQVKVTVAMPTRIGRLRIGEFWSYFPLQDKTSASALFNAPWSVNDDRTTLLENNYNREILATLSEIFVGMLPKVVSANDPAAHLEYMPARGREALSFGDDVLCSHVPRTASKLEIVPDATGSLKKTEDLRPLDFMISVSERDHENWINSPNTGDDVPHWRCYANPQRAARLRQLCIFSATPDNLEINAREEKRALEKLPKRGILTWLREWAEGTDPASAARAFAFVVHHSEIEGVETARVIPTTRGLCALKDSSNVFLRRVDDIDIEGASFVAADFLAIPGIEENLRVRGFRNLDPLAILRSRFNKLSLTSGDEELIKFWDAVLDVPVPVAVKMVSKDTTGYIKVPTCDGKWSWPSEVLDIDGLGNEFSGRLLDRHRCVPQVAHAAGVVYGPVKQYSTEDEVFFEDYRRYVMNSLNAQRGPGEREIARIEFVENTGPGPFSVLIMLRDSGAPEQTREVWTTQLLGFGDQPWTVEDLDSGQTYRVASPLRWAVERAGLLKSTRGFRSPQKIVSAALVEFEDLLPLYRGPRQVEDALNLPGELTQVPPDVLREALEAELFPPRVKDRTLTAFVITVSSIVSPQGHPSRIPARVGQGVESRPPNSVYIATTDEEQRFLATRQRPYLRAESDDISALVEVVGCRSFEESFSFSMLIEGQQDGERIIDLYPGLRSTFVADKVMNATITRAVRLAKRVTTEDGVEDQSLSWHLDGLSLVVRADLEERRALEVINEAFDLRLSNAELSRVLQAGLDQRLEQQRQAAKAAVSDAERLEVFFGDDTLREELPKGLWSALETQGLVDDATSVAELFLTVYRSDSIRLLADQFRNEGYTDVPAAWAGGAATIAWLRKMGFGAEYAGLRNQRQEDEFIVPGAIKLNPLHTFQREISARLRDALTLKEPNGNSIKAMVELPTGAGKTRVATETVLRLFIDGALRGPVLWIAQSVELCEQAVQTWSTVWRGLGDERPLAIGRLWESNSVHEPDTEFSAIVATDAKLDAIIGIPEYEWLSNASTVIVDEAHRAGSSTRYTKILRWLGVDGRRWERPLIGLSATPFKGSMGDGTQTKELAARFGHNKIKAFEGSNAYHELSRIGVLARVQHEVLPGIDVALDADELSQVRRQRKLEPKVLDRIGGDQARMAILVDHIMRQDPEWPILVFTPNVLSAQVLAATLRYREVEAAAVSGQTGRQQRRDVIERFKSGEIRVLANCDLLIQGFDAPGVRALYIARPTFSPSAYIQMAGRGLRGPKNLGKEECLIVDIADNFGAVSDFLGYREYEELWLEQGA</sequence>
<dbReference type="InterPro" id="IPR014001">
    <property type="entry name" value="Helicase_ATP-bd"/>
</dbReference>